<dbReference type="InterPro" id="IPR005814">
    <property type="entry name" value="Aminotrans_3"/>
</dbReference>
<dbReference type="Proteomes" id="UP000237749">
    <property type="component" value="Unassembled WGS sequence"/>
</dbReference>
<protein>
    <submittedName>
        <fullName evidence="4">Adenosylmethionine-8-amino-7-oxononanoate aminotransferase</fullName>
    </submittedName>
</protein>
<keyword evidence="5" id="KW-1185">Reference proteome</keyword>
<gene>
    <name evidence="4" type="ORF">BXY41_10687</name>
</gene>
<dbReference type="GO" id="GO:0008483">
    <property type="term" value="F:transaminase activity"/>
    <property type="evidence" value="ECO:0007669"/>
    <property type="project" value="UniProtKB-KW"/>
</dbReference>
<name>A0A2S6HS40_9FIRM</name>
<keyword evidence="4" id="KW-0808">Transferase</keyword>
<keyword evidence="4" id="KW-0032">Aminotransferase</keyword>
<evidence type="ECO:0000256" key="3">
    <source>
        <dbReference type="RuleBase" id="RU003560"/>
    </source>
</evidence>
<dbReference type="CDD" id="cd00610">
    <property type="entry name" value="OAT_like"/>
    <property type="match status" value="1"/>
</dbReference>
<dbReference type="InterPro" id="IPR015422">
    <property type="entry name" value="PyrdxlP-dep_Trfase_small"/>
</dbReference>
<evidence type="ECO:0000256" key="2">
    <source>
        <dbReference type="ARBA" id="ARBA00022898"/>
    </source>
</evidence>
<dbReference type="InterPro" id="IPR015421">
    <property type="entry name" value="PyrdxlP-dep_Trfase_major"/>
</dbReference>
<dbReference type="Gene3D" id="3.90.1150.10">
    <property type="entry name" value="Aspartate Aminotransferase, domain 1"/>
    <property type="match status" value="1"/>
</dbReference>
<comment type="caution">
    <text evidence="4">The sequence shown here is derived from an EMBL/GenBank/DDBJ whole genome shotgun (WGS) entry which is preliminary data.</text>
</comment>
<dbReference type="EMBL" id="PTJA01000006">
    <property type="protein sequence ID" value="PPK80497.1"/>
    <property type="molecule type" value="Genomic_DNA"/>
</dbReference>
<dbReference type="OrthoDB" id="9807885at2"/>
<dbReference type="InterPro" id="IPR015424">
    <property type="entry name" value="PyrdxlP-dep_Trfase"/>
</dbReference>
<dbReference type="AlphaFoldDB" id="A0A2S6HS40"/>
<dbReference type="GO" id="GO:0030170">
    <property type="term" value="F:pyridoxal phosphate binding"/>
    <property type="evidence" value="ECO:0007669"/>
    <property type="project" value="InterPro"/>
</dbReference>
<dbReference type="Pfam" id="PF00202">
    <property type="entry name" value="Aminotran_3"/>
    <property type="match status" value="1"/>
</dbReference>
<dbReference type="Gene3D" id="3.40.640.10">
    <property type="entry name" value="Type I PLP-dependent aspartate aminotransferase-like (Major domain)"/>
    <property type="match status" value="1"/>
</dbReference>
<sequence length="467" mass="52225">MERAYHLWNPFTDLEEFLPYKDVGPMTIVRGEGPFVYNEAGKKFINASGSLWNVAVGHGREELADIAFEQMKKLCYSSCFRQTHPKACELADCLCALTGNYYDKAYLGSNGSEAVETALKLTRQFFRQSKAEEKRGKYKILSFKGCYHGVSYGAIGLSGDEINEKLYAPLPGGLLQVEPPYSYHGAYGTKDQAECELKCLEEIQRVIEREGPDTMAAFIAEPVMGERGIITISDSFFDTLMELLDRYDMLMIADEVTTGFGRTGELFATDRWRKRPDILCLGKGISSGYLPVSAVLATKEVYENFKGEDHYFQHGSTSSGNPVCSAVALGNIDIILRENLVENSRKTGEYLMGKIRSLMEERPVLGEVRGRGLMIGMELVKDRVSREPLSESEMFEIVADCASLGVIVYYNRNVIALFPPLIITKDIADHIYSALKTALDTGQKEEILKKKRLLKELVTSKLRTANS</sequence>
<dbReference type="SUPFAM" id="SSF53383">
    <property type="entry name" value="PLP-dependent transferases"/>
    <property type="match status" value="1"/>
</dbReference>
<keyword evidence="2 3" id="KW-0663">Pyridoxal phosphate</keyword>
<dbReference type="InterPro" id="IPR049704">
    <property type="entry name" value="Aminotrans_3_PPA_site"/>
</dbReference>
<dbReference type="PROSITE" id="PS00600">
    <property type="entry name" value="AA_TRANSFER_CLASS_3"/>
    <property type="match status" value="1"/>
</dbReference>
<dbReference type="RefSeq" id="WP_104437197.1">
    <property type="nucleotide sequence ID" value="NZ_PTJA01000006.1"/>
</dbReference>
<evidence type="ECO:0000256" key="1">
    <source>
        <dbReference type="ARBA" id="ARBA00008954"/>
    </source>
</evidence>
<comment type="similarity">
    <text evidence="1 3">Belongs to the class-III pyridoxal-phosphate-dependent aminotransferase family.</text>
</comment>
<proteinExistence type="inferred from homology"/>
<dbReference type="PANTHER" id="PTHR43094">
    <property type="entry name" value="AMINOTRANSFERASE"/>
    <property type="match status" value="1"/>
</dbReference>
<dbReference type="PANTHER" id="PTHR43094:SF1">
    <property type="entry name" value="AMINOTRANSFERASE CLASS-III"/>
    <property type="match status" value="1"/>
</dbReference>
<reference evidence="4 5" key="1">
    <citation type="submission" date="2018-02" db="EMBL/GenBank/DDBJ databases">
        <title>Genomic Encyclopedia of Archaeal and Bacterial Type Strains, Phase II (KMG-II): from individual species to whole genera.</title>
        <authorList>
            <person name="Goeker M."/>
        </authorList>
    </citation>
    <scope>NUCLEOTIDE SEQUENCE [LARGE SCALE GENOMIC DNA]</scope>
    <source>
        <strain evidence="4 5">DSM 3808</strain>
    </source>
</reference>
<evidence type="ECO:0000313" key="5">
    <source>
        <dbReference type="Proteomes" id="UP000237749"/>
    </source>
</evidence>
<evidence type="ECO:0000313" key="4">
    <source>
        <dbReference type="EMBL" id="PPK80497.1"/>
    </source>
</evidence>
<organism evidence="4 5">
    <name type="scientific">Lacrimispora xylanisolvens</name>
    <dbReference type="NCBI Taxonomy" id="384636"/>
    <lineage>
        <taxon>Bacteria</taxon>
        <taxon>Bacillati</taxon>
        <taxon>Bacillota</taxon>
        <taxon>Clostridia</taxon>
        <taxon>Lachnospirales</taxon>
        <taxon>Lachnospiraceae</taxon>
        <taxon>Lacrimispora</taxon>
    </lineage>
</organism>
<accession>A0A2S6HS40</accession>